<evidence type="ECO:0000256" key="12">
    <source>
        <dbReference type="ARBA" id="ARBA00029757"/>
    </source>
</evidence>
<proteinExistence type="inferred from homology"/>
<comment type="caution">
    <text evidence="14">The sequence shown here is derived from an EMBL/GenBank/DDBJ whole genome shotgun (WGS) entry which is preliminary data.</text>
</comment>
<sequence length="333" mass="34932">MRAPAFWDGDPARPGPRARALAPLAALYAAATARRVARPGWRAPVPVICVGNLNAGGTGKTPTAIALMQKLAARGIAAHVVSRGHGGRLEGPLQVEERRHTAADVGDEPLLLAAFGPVWVARDRAAGARAAVAAGAEAIILDDGFQNPALTKDLSIVVVDAVRGFGNGRVIPAGPLREPVATGLARADMVLSIGGAAAQARFAQQWGRALGDLPHLTGRLAPLMTGMVWERMPVLAFAGIGHPEKFFATLRGLGADLRRAEALGDHQPLTPALMARLEQEARALPAQLVTTEKDAVRLPASFRSKVLTLPVRLKWGDPAPLDAALDRIGLTPR</sequence>
<evidence type="ECO:0000313" key="15">
    <source>
        <dbReference type="Proteomes" id="UP000576152"/>
    </source>
</evidence>
<gene>
    <name evidence="13" type="primary">lpxK</name>
    <name evidence="14" type="ORF">FHS00_001042</name>
</gene>
<dbReference type="GO" id="GO:0009029">
    <property type="term" value="F:lipid-A 4'-kinase activity"/>
    <property type="evidence" value="ECO:0007669"/>
    <property type="project" value="UniProtKB-EC"/>
</dbReference>
<keyword evidence="11 13" id="KW-0443">Lipid metabolism</keyword>
<dbReference type="Pfam" id="PF02606">
    <property type="entry name" value="LpxK"/>
    <property type="match status" value="1"/>
</dbReference>
<evidence type="ECO:0000256" key="1">
    <source>
        <dbReference type="ARBA" id="ARBA00002274"/>
    </source>
</evidence>
<comment type="function">
    <text evidence="1 13">Transfers the gamma-phosphate of ATP to the 4'-position of a tetraacyldisaccharide 1-phosphate intermediate (termed DS-1-P) to form tetraacyldisaccharide 1,4'-bis-phosphate (lipid IVA).</text>
</comment>
<evidence type="ECO:0000256" key="4">
    <source>
        <dbReference type="ARBA" id="ARBA00016436"/>
    </source>
</evidence>
<keyword evidence="7 13" id="KW-0808">Transferase</keyword>
<dbReference type="HAMAP" id="MF_00409">
    <property type="entry name" value="LpxK"/>
    <property type="match status" value="1"/>
</dbReference>
<evidence type="ECO:0000256" key="10">
    <source>
        <dbReference type="ARBA" id="ARBA00022840"/>
    </source>
</evidence>
<evidence type="ECO:0000256" key="8">
    <source>
        <dbReference type="ARBA" id="ARBA00022741"/>
    </source>
</evidence>
<dbReference type="NCBIfam" id="TIGR00682">
    <property type="entry name" value="lpxK"/>
    <property type="match status" value="1"/>
</dbReference>
<dbReference type="InterPro" id="IPR003758">
    <property type="entry name" value="LpxK"/>
</dbReference>
<comment type="pathway">
    <text evidence="2 13">Glycolipid biosynthesis; lipid IV(A) biosynthesis; lipid IV(A) from (3R)-3-hydroxytetradecanoyl-[acyl-carrier-protein] and UDP-N-acetyl-alpha-D-glucosamine: step 6/6.</text>
</comment>
<organism evidence="14 15">
    <name type="scientific">Limimaricola variabilis</name>
    <dbReference type="NCBI Taxonomy" id="1492771"/>
    <lineage>
        <taxon>Bacteria</taxon>
        <taxon>Pseudomonadati</taxon>
        <taxon>Pseudomonadota</taxon>
        <taxon>Alphaproteobacteria</taxon>
        <taxon>Rhodobacterales</taxon>
        <taxon>Paracoccaceae</taxon>
        <taxon>Limimaricola</taxon>
    </lineage>
</organism>
<protein>
    <recommendedName>
        <fullName evidence="4 13">Tetraacyldisaccharide 4'-kinase</fullName>
        <ecNumber evidence="3 13">2.7.1.130</ecNumber>
    </recommendedName>
    <alternativeName>
        <fullName evidence="12 13">Lipid A 4'-kinase</fullName>
    </alternativeName>
</protein>
<keyword evidence="8 13" id="KW-0547">Nucleotide-binding</keyword>
<evidence type="ECO:0000256" key="13">
    <source>
        <dbReference type="HAMAP-Rule" id="MF_00409"/>
    </source>
</evidence>
<comment type="similarity">
    <text evidence="13">Belongs to the LpxK family.</text>
</comment>
<evidence type="ECO:0000256" key="6">
    <source>
        <dbReference type="ARBA" id="ARBA00022556"/>
    </source>
</evidence>
<accession>A0ABR6HLQ2</accession>
<evidence type="ECO:0000256" key="5">
    <source>
        <dbReference type="ARBA" id="ARBA00022516"/>
    </source>
</evidence>
<dbReference type="PANTHER" id="PTHR42724">
    <property type="entry name" value="TETRAACYLDISACCHARIDE 4'-KINASE"/>
    <property type="match status" value="1"/>
</dbReference>
<evidence type="ECO:0000256" key="2">
    <source>
        <dbReference type="ARBA" id="ARBA00004870"/>
    </source>
</evidence>
<keyword evidence="15" id="KW-1185">Reference proteome</keyword>
<evidence type="ECO:0000313" key="14">
    <source>
        <dbReference type="EMBL" id="MBB3711480.1"/>
    </source>
</evidence>
<reference evidence="14 15" key="1">
    <citation type="submission" date="2020-08" db="EMBL/GenBank/DDBJ databases">
        <title>Genomic Encyclopedia of Type Strains, Phase III (KMG-III): the genomes of soil and plant-associated and newly described type strains.</title>
        <authorList>
            <person name="Whitman W."/>
        </authorList>
    </citation>
    <scope>NUCLEOTIDE SEQUENCE [LARGE SCALE GENOMIC DNA]</scope>
    <source>
        <strain evidence="14 15">CECT 8572</strain>
    </source>
</reference>
<comment type="catalytic activity">
    <reaction evidence="13">
        <text>a lipid A disaccharide + ATP = a lipid IVA + ADP + H(+)</text>
        <dbReference type="Rhea" id="RHEA:67840"/>
        <dbReference type="ChEBI" id="CHEBI:15378"/>
        <dbReference type="ChEBI" id="CHEBI:30616"/>
        <dbReference type="ChEBI" id="CHEBI:176343"/>
        <dbReference type="ChEBI" id="CHEBI:176425"/>
        <dbReference type="ChEBI" id="CHEBI:456216"/>
        <dbReference type="EC" id="2.7.1.130"/>
    </reaction>
</comment>
<dbReference type="Proteomes" id="UP000576152">
    <property type="component" value="Unassembled WGS sequence"/>
</dbReference>
<keyword evidence="9 13" id="KW-0418">Kinase</keyword>
<feature type="binding site" evidence="13">
    <location>
        <begin position="54"/>
        <end position="61"/>
    </location>
    <ligand>
        <name>ATP</name>
        <dbReference type="ChEBI" id="CHEBI:30616"/>
    </ligand>
</feature>
<evidence type="ECO:0000256" key="9">
    <source>
        <dbReference type="ARBA" id="ARBA00022777"/>
    </source>
</evidence>
<dbReference type="InterPro" id="IPR027417">
    <property type="entry name" value="P-loop_NTPase"/>
</dbReference>
<keyword evidence="6 13" id="KW-0441">Lipid A biosynthesis</keyword>
<evidence type="ECO:0000256" key="3">
    <source>
        <dbReference type="ARBA" id="ARBA00012071"/>
    </source>
</evidence>
<dbReference type="PANTHER" id="PTHR42724:SF1">
    <property type="entry name" value="TETRAACYLDISACCHARIDE 4'-KINASE, MITOCHONDRIAL-RELATED"/>
    <property type="match status" value="1"/>
</dbReference>
<dbReference type="RefSeq" id="WP_183470496.1">
    <property type="nucleotide sequence ID" value="NZ_JACIBX010000002.1"/>
</dbReference>
<keyword evidence="10 13" id="KW-0067">ATP-binding</keyword>
<name>A0ABR6HLQ2_9RHOB</name>
<keyword evidence="5 13" id="KW-0444">Lipid biosynthesis</keyword>
<dbReference type="SUPFAM" id="SSF52540">
    <property type="entry name" value="P-loop containing nucleoside triphosphate hydrolases"/>
    <property type="match status" value="1"/>
</dbReference>
<evidence type="ECO:0000256" key="7">
    <source>
        <dbReference type="ARBA" id="ARBA00022679"/>
    </source>
</evidence>
<dbReference type="EMBL" id="JACIBX010000002">
    <property type="protein sequence ID" value="MBB3711480.1"/>
    <property type="molecule type" value="Genomic_DNA"/>
</dbReference>
<dbReference type="EC" id="2.7.1.130" evidence="3 13"/>
<evidence type="ECO:0000256" key="11">
    <source>
        <dbReference type="ARBA" id="ARBA00023098"/>
    </source>
</evidence>